<feature type="chain" id="PRO_5002362324" evidence="2">
    <location>
        <begin position="21"/>
        <end position="198"/>
    </location>
</feature>
<dbReference type="Pfam" id="PF13233">
    <property type="entry name" value="Complex1_LYR_2"/>
    <property type="match status" value="1"/>
</dbReference>
<evidence type="ECO:0000313" key="4">
    <source>
        <dbReference type="Proteomes" id="UP000006591"/>
    </source>
</evidence>
<feature type="region of interest" description="Disordered" evidence="1">
    <location>
        <begin position="33"/>
        <end position="91"/>
    </location>
</feature>
<name>A0A0E0HZ85_ORYNI</name>
<sequence length="198" mass="21706">MDICRIALFILCNFFFTSVPLLCPLLLPEEGGEAPANSGNCRGESPARGRLPIPPPPPPLQFQFDRHGQEGEAGHPQSPRPIASSRGGSVDRSMVATSAAVYRRVLKEVQKHVGGGDSKKHFREFVASEFRRPTGTDADARARLRLAGDYAYLLASVHHHKDLLFSYNIAVDRSEEMKKILNKSAASVGLQLPDVYQA</sequence>
<feature type="signal peptide" evidence="2">
    <location>
        <begin position="1"/>
        <end position="20"/>
    </location>
</feature>
<keyword evidence="4" id="KW-1185">Reference proteome</keyword>
<evidence type="ECO:0000256" key="1">
    <source>
        <dbReference type="SAM" id="MobiDB-lite"/>
    </source>
</evidence>
<dbReference type="PANTHER" id="PTHR35763:SF1">
    <property type="entry name" value="OS11G0133900 PROTEIN"/>
    <property type="match status" value="1"/>
</dbReference>
<dbReference type="AlphaFoldDB" id="A0A0E0HZ85"/>
<proteinExistence type="predicted"/>
<dbReference type="OMA" id="CKKHFRE"/>
<accession>A0A0E0HZ85</accession>
<reference evidence="3" key="2">
    <citation type="submission" date="2018-04" db="EMBL/GenBank/DDBJ databases">
        <title>OnivRS2 (Oryza nivara Reference Sequence Version 2).</title>
        <authorList>
            <person name="Zhang J."/>
            <person name="Kudrna D."/>
            <person name="Lee S."/>
            <person name="Talag J."/>
            <person name="Rajasekar S."/>
            <person name="Welchert J."/>
            <person name="Hsing Y.-I."/>
            <person name="Wing R.A."/>
        </authorList>
    </citation>
    <scope>NUCLEOTIDE SEQUENCE [LARGE SCALE GENOMIC DNA]</scope>
    <source>
        <strain evidence="3">SL10</strain>
    </source>
</reference>
<dbReference type="Gramene" id="ONIVA07G09010.1">
    <property type="protein sequence ID" value="ONIVA07G09010.1"/>
    <property type="gene ID" value="ONIVA07G09010"/>
</dbReference>
<feature type="compositionally biased region" description="Basic and acidic residues" evidence="1">
    <location>
        <begin position="64"/>
        <end position="73"/>
    </location>
</feature>
<dbReference type="PANTHER" id="PTHR35763">
    <property type="entry name" value="COMPLEX 1 LYR-LIKE PROTEIN"/>
    <property type="match status" value="1"/>
</dbReference>
<dbReference type="Proteomes" id="UP000006591">
    <property type="component" value="Chromosome 7"/>
</dbReference>
<keyword evidence="2" id="KW-0732">Signal</keyword>
<evidence type="ECO:0000256" key="2">
    <source>
        <dbReference type="SAM" id="SignalP"/>
    </source>
</evidence>
<reference evidence="3" key="1">
    <citation type="submission" date="2015-04" db="UniProtKB">
        <authorList>
            <consortium name="EnsemblPlants"/>
        </authorList>
    </citation>
    <scope>IDENTIFICATION</scope>
    <source>
        <strain evidence="3">SL10</strain>
    </source>
</reference>
<dbReference type="HOGENOM" id="CLU_1380067_0_0_1"/>
<evidence type="ECO:0000313" key="3">
    <source>
        <dbReference type="EnsemblPlants" id="ONIVA07G09010.1"/>
    </source>
</evidence>
<dbReference type="eggNOG" id="ENOG502S3ZB">
    <property type="taxonomic scope" value="Eukaryota"/>
</dbReference>
<organism evidence="3">
    <name type="scientific">Oryza nivara</name>
    <name type="common">Indian wild rice</name>
    <name type="synonym">Oryza sativa f. spontanea</name>
    <dbReference type="NCBI Taxonomy" id="4536"/>
    <lineage>
        <taxon>Eukaryota</taxon>
        <taxon>Viridiplantae</taxon>
        <taxon>Streptophyta</taxon>
        <taxon>Embryophyta</taxon>
        <taxon>Tracheophyta</taxon>
        <taxon>Spermatophyta</taxon>
        <taxon>Magnoliopsida</taxon>
        <taxon>Liliopsida</taxon>
        <taxon>Poales</taxon>
        <taxon>Poaceae</taxon>
        <taxon>BOP clade</taxon>
        <taxon>Oryzoideae</taxon>
        <taxon>Oryzeae</taxon>
        <taxon>Oryzinae</taxon>
        <taxon>Oryza</taxon>
    </lineage>
</organism>
<protein>
    <submittedName>
        <fullName evidence="3">Uncharacterized protein</fullName>
    </submittedName>
</protein>
<dbReference type="EnsemblPlants" id="ONIVA07G09010.1">
    <property type="protein sequence ID" value="ONIVA07G09010.1"/>
    <property type="gene ID" value="ONIVA07G09010"/>
</dbReference>